<dbReference type="PANTHER" id="PTHR45228">
    <property type="entry name" value="CYCLIC DI-GMP PHOSPHODIESTERASE TM_0186-RELATED"/>
    <property type="match status" value="1"/>
</dbReference>
<dbReference type="InterPro" id="IPR011006">
    <property type="entry name" value="CheY-like_superfamily"/>
</dbReference>
<feature type="modified residue" description="4-aspartylphosphate" evidence="1">
    <location>
        <position position="54"/>
    </location>
</feature>
<dbReference type="SUPFAM" id="SSF52172">
    <property type="entry name" value="CheY-like"/>
    <property type="match status" value="1"/>
</dbReference>
<dbReference type="PANTHER" id="PTHR45228:SF8">
    <property type="entry name" value="TWO-COMPONENT RESPONSE REGULATOR-RELATED"/>
    <property type="match status" value="1"/>
</dbReference>
<proteinExistence type="predicted"/>
<keyword evidence="4" id="KW-1185">Reference proteome</keyword>
<feature type="domain" description="Response regulatory" evidence="2">
    <location>
        <begin position="5"/>
        <end position="120"/>
    </location>
</feature>
<dbReference type="RefSeq" id="WP_264983238.1">
    <property type="nucleotide sequence ID" value="NZ_AP026708.1"/>
</dbReference>
<name>A0ABM8AP86_9BACT</name>
<sequence length="378" mass="41201">MALPKIMLVTKDKNFAKSAKGALGGAVVLSLTDSGEKALKALGGKHDYSVVIADMVLAGRDGRAFLAAVRKNHPKIRRIAVTATPDFEQAMQLVNSAAISWLLPKPCKAEELRKAVTDAIGRHRREKVENESMKGTLVGGVKMLVDIMKMTHPEAVTRSKRIRARAQQINRNLKALSPQFMDMVIMLANVGCVGLPRTLLRKMETGAGITKQDMQTFRTHPGIANRLLENVPRMAKMAEILHLQNTPCSQNPPMGARILKVCQDMDQMLLNGASQEKALLHMRKRPEVYDPAVVEALSRSGLAASAPQGAGIPVADLKPGMTMTQDMVTKDGTVLLHKGECLSEASHIRLTTFNDLIQVEEPVYVQDTGACSDPAFDK</sequence>
<dbReference type="InterPro" id="IPR001789">
    <property type="entry name" value="Sig_transdc_resp-reg_receiver"/>
</dbReference>
<keyword evidence="1" id="KW-0597">Phosphoprotein</keyword>
<accession>A0ABM8AP86</accession>
<dbReference type="Pfam" id="PF13487">
    <property type="entry name" value="HD_5"/>
    <property type="match status" value="1"/>
</dbReference>
<protein>
    <recommendedName>
        <fullName evidence="2">Response regulatory domain-containing protein</fullName>
    </recommendedName>
</protein>
<evidence type="ECO:0000313" key="3">
    <source>
        <dbReference type="EMBL" id="BDQ33184.1"/>
    </source>
</evidence>
<dbReference type="PROSITE" id="PS50110">
    <property type="entry name" value="RESPONSE_REGULATORY"/>
    <property type="match status" value="1"/>
</dbReference>
<evidence type="ECO:0000256" key="1">
    <source>
        <dbReference type="PROSITE-ProRule" id="PRU00169"/>
    </source>
</evidence>
<dbReference type="EMBL" id="AP026708">
    <property type="protein sequence ID" value="BDQ33184.1"/>
    <property type="molecule type" value="Genomic_DNA"/>
</dbReference>
<evidence type="ECO:0000259" key="2">
    <source>
        <dbReference type="PROSITE" id="PS50110"/>
    </source>
</evidence>
<dbReference type="Proteomes" id="UP001061361">
    <property type="component" value="Chromosome"/>
</dbReference>
<dbReference type="SMART" id="SM00448">
    <property type="entry name" value="REC"/>
    <property type="match status" value="1"/>
</dbReference>
<evidence type="ECO:0000313" key="4">
    <source>
        <dbReference type="Proteomes" id="UP001061361"/>
    </source>
</evidence>
<dbReference type="Gene3D" id="1.10.3210.10">
    <property type="entry name" value="Hypothetical protein af1432"/>
    <property type="match status" value="1"/>
</dbReference>
<gene>
    <name evidence="3" type="ORF">JCM14722_07260</name>
</gene>
<reference evidence="3" key="1">
    <citation type="submission" date="2022-08" db="EMBL/GenBank/DDBJ databases">
        <title>Genome Sequence of the sulphate-reducing bacterium, Pseudodesulfovibrio portus JCM14722.</title>
        <authorList>
            <person name="Kondo R."/>
            <person name="Kataoka T."/>
        </authorList>
    </citation>
    <scope>NUCLEOTIDE SEQUENCE</scope>
    <source>
        <strain evidence="3">JCM 14722</strain>
    </source>
</reference>
<organism evidence="3 4">
    <name type="scientific">Pseudodesulfovibrio portus</name>
    <dbReference type="NCBI Taxonomy" id="231439"/>
    <lineage>
        <taxon>Bacteria</taxon>
        <taxon>Pseudomonadati</taxon>
        <taxon>Thermodesulfobacteriota</taxon>
        <taxon>Desulfovibrionia</taxon>
        <taxon>Desulfovibrionales</taxon>
        <taxon>Desulfovibrionaceae</taxon>
    </lineage>
</organism>
<dbReference type="Gene3D" id="3.40.50.2300">
    <property type="match status" value="1"/>
</dbReference>
<dbReference type="InterPro" id="IPR052020">
    <property type="entry name" value="Cyclic_di-GMP/3'3'-cGAMP_PDE"/>
</dbReference>
<dbReference type="Pfam" id="PF00072">
    <property type="entry name" value="Response_reg"/>
    <property type="match status" value="1"/>
</dbReference>